<gene>
    <name evidence="5" type="ORF">CBI38_10075</name>
</gene>
<evidence type="ECO:0000256" key="4">
    <source>
        <dbReference type="ARBA" id="ARBA00023186"/>
    </source>
</evidence>
<evidence type="ECO:0000256" key="2">
    <source>
        <dbReference type="ARBA" id="ARBA00006411"/>
    </source>
</evidence>
<dbReference type="AlphaFoldDB" id="A0A2S2BTC6"/>
<keyword evidence="6" id="KW-1185">Reference proteome</keyword>
<keyword evidence="4" id="KW-0143">Chaperone</keyword>
<comment type="subcellular location">
    <subcellularLocation>
        <location evidence="1">Cytoplasm</location>
    </subcellularLocation>
</comment>
<evidence type="ECO:0000313" key="6">
    <source>
        <dbReference type="Proteomes" id="UP000245711"/>
    </source>
</evidence>
<dbReference type="KEGG" id="roz:CBI38_10075"/>
<keyword evidence="3" id="KW-0963">Cytoplasm</keyword>
<dbReference type="InterPro" id="IPR025734">
    <property type="entry name" value="EspG"/>
</dbReference>
<evidence type="ECO:0000313" key="5">
    <source>
        <dbReference type="EMBL" id="AWK71880.1"/>
    </source>
</evidence>
<evidence type="ECO:0000256" key="1">
    <source>
        <dbReference type="ARBA" id="ARBA00004496"/>
    </source>
</evidence>
<dbReference type="OrthoDB" id="4532341at2"/>
<organism evidence="5 6">
    <name type="scientific">Rhodococcus oxybenzonivorans</name>
    <dbReference type="NCBI Taxonomy" id="1990687"/>
    <lineage>
        <taxon>Bacteria</taxon>
        <taxon>Bacillati</taxon>
        <taxon>Actinomycetota</taxon>
        <taxon>Actinomycetes</taxon>
        <taxon>Mycobacteriales</taxon>
        <taxon>Nocardiaceae</taxon>
        <taxon>Rhodococcus</taxon>
    </lineage>
</organism>
<evidence type="ECO:0000256" key="3">
    <source>
        <dbReference type="ARBA" id="ARBA00022490"/>
    </source>
</evidence>
<dbReference type="Pfam" id="PF14011">
    <property type="entry name" value="ESX-1_EspG"/>
    <property type="match status" value="1"/>
</dbReference>
<proteinExistence type="inferred from homology"/>
<dbReference type="EMBL" id="CP021354">
    <property type="protein sequence ID" value="AWK71880.1"/>
    <property type="molecule type" value="Genomic_DNA"/>
</dbReference>
<reference evidence="5 6" key="1">
    <citation type="submission" date="2017-05" db="EMBL/GenBank/DDBJ databases">
        <title>Isolation of Rhodococcus sp. S2-17 biodegrading of BP-3.</title>
        <authorList>
            <person name="Lee Y."/>
            <person name="Kim K.H."/>
            <person name="Chun B.H."/>
            <person name="Jung H.S."/>
            <person name="Jeon C.O."/>
        </authorList>
    </citation>
    <scope>NUCLEOTIDE SEQUENCE [LARGE SCALE GENOMIC DNA]</scope>
    <source>
        <strain evidence="5 6">S2-17</strain>
    </source>
</reference>
<comment type="similarity">
    <text evidence="2">Belongs to the EspG family.</text>
</comment>
<protein>
    <submittedName>
        <fullName evidence="5">ESX secretion-associated protein EspG</fullName>
    </submittedName>
</protein>
<accession>A0A2S2BTC6</accession>
<name>A0A2S2BTC6_9NOCA</name>
<dbReference type="Proteomes" id="UP000245711">
    <property type="component" value="Chromosome"/>
</dbReference>
<dbReference type="RefSeq" id="WP_109328542.1">
    <property type="nucleotide sequence ID" value="NZ_CP021354.1"/>
</dbReference>
<sequence>MTQWTLSVGQFPALWAKTGQDRLPFPFRGGSRQADAAEYAVEQSRVRDEFSGPEHDHLAAALVVLAEPELRIEISGCLGEGSHTPIRLLGATARGHAIAAQQHAGAEVVLRRCEPYDLGRQLIAQLPDVNAGHAPGTVVTRAEMTGPAERSVRSRAVTKLLEQSSTSQGTIAVIRGGRHSSQPVGGLAWRDIDGDGRYLVWGDTTVAVEPGTSWDLLAAVDRLTGRIDAGHPV</sequence>